<accession>S7HX26</accession>
<evidence type="ECO:0000313" key="1">
    <source>
        <dbReference type="EMBL" id="EPP20207.1"/>
    </source>
</evidence>
<proteinExistence type="predicted"/>
<sequence length="42" mass="4471">MGCNPNVCESHQQGSIPCTPTRILVIVTQIVESLIVDCDSLG</sequence>
<gene>
    <name evidence="1" type="ORF">L910_2406</name>
</gene>
<dbReference type="PATRIC" id="fig|1336752.4.peg.4078"/>
<comment type="caution">
    <text evidence="1">The sequence shown here is derived from an EMBL/GenBank/DDBJ whole genome shotgun (WGS) entry which is preliminary data.</text>
</comment>
<name>S7HX26_VIBFL</name>
<evidence type="ECO:0000313" key="2">
    <source>
        <dbReference type="Proteomes" id="UP000014854"/>
    </source>
</evidence>
<reference evidence="1 2" key="1">
    <citation type="journal article" date="2013" name="Gut Pathog.">
        <title>Evidence of a new metabolic capacity in an emerging diarrheal pathogen: lessons from the draft genomes of Vibrio fluvialis strains PG41 and I21563.</title>
        <authorList>
            <person name="Khatri I."/>
            <person name="Mahajan S."/>
            <person name="Dureja C."/>
            <person name="Subramanian S."/>
            <person name="Raychaudhuri S."/>
        </authorList>
    </citation>
    <scope>NUCLEOTIDE SEQUENCE [LARGE SCALE GENOMIC DNA]</scope>
    <source>
        <strain evidence="1 2">PG41</strain>
    </source>
</reference>
<organism evidence="1 2">
    <name type="scientific">Vibrio fluvialis PG41</name>
    <dbReference type="NCBI Taxonomy" id="1336752"/>
    <lineage>
        <taxon>Bacteria</taxon>
        <taxon>Pseudomonadati</taxon>
        <taxon>Pseudomonadota</taxon>
        <taxon>Gammaproteobacteria</taxon>
        <taxon>Vibrionales</taxon>
        <taxon>Vibrionaceae</taxon>
        <taxon>Vibrio</taxon>
    </lineage>
</organism>
<protein>
    <submittedName>
        <fullName evidence="1">Uncharacterized protein</fullName>
    </submittedName>
</protein>
<dbReference type="AlphaFoldDB" id="S7HX26"/>
<dbReference type="Proteomes" id="UP000014854">
    <property type="component" value="Unassembled WGS sequence"/>
</dbReference>
<dbReference type="EMBL" id="ASXS01000023">
    <property type="protein sequence ID" value="EPP20207.1"/>
    <property type="molecule type" value="Genomic_DNA"/>
</dbReference>